<accession>A0ABQ2HHF7</accession>
<dbReference type="EMBL" id="BMNZ01000001">
    <property type="protein sequence ID" value="GGM81793.1"/>
    <property type="molecule type" value="Genomic_DNA"/>
</dbReference>
<evidence type="ECO:0000313" key="1">
    <source>
        <dbReference type="EMBL" id="GGM81793.1"/>
    </source>
</evidence>
<gene>
    <name evidence="1" type="ORF">GCM10009721_02770</name>
</gene>
<reference evidence="2" key="1">
    <citation type="journal article" date="2019" name="Int. J. Syst. Evol. Microbiol.">
        <title>The Global Catalogue of Microorganisms (GCM) 10K type strain sequencing project: providing services to taxonomists for standard genome sequencing and annotation.</title>
        <authorList>
            <consortium name="The Broad Institute Genomics Platform"/>
            <consortium name="The Broad Institute Genome Sequencing Center for Infectious Disease"/>
            <person name="Wu L."/>
            <person name="Ma J."/>
        </authorList>
    </citation>
    <scope>NUCLEOTIDE SEQUENCE [LARGE SCALE GENOMIC DNA]</scope>
    <source>
        <strain evidence="2">JCM 1365</strain>
    </source>
</reference>
<dbReference type="Proteomes" id="UP000623461">
    <property type="component" value="Unassembled WGS sequence"/>
</dbReference>
<dbReference type="RefSeq" id="WP_030146453.1">
    <property type="nucleotide sequence ID" value="NZ_BMNZ01000001.1"/>
</dbReference>
<comment type="caution">
    <text evidence="1">The sequence shown here is derived from an EMBL/GenBank/DDBJ whole genome shotgun (WGS) entry which is preliminary data.</text>
</comment>
<organism evidence="1 2">
    <name type="scientific">Terrabacter tumescens</name>
    <dbReference type="NCBI Taxonomy" id="60443"/>
    <lineage>
        <taxon>Bacteria</taxon>
        <taxon>Bacillati</taxon>
        <taxon>Actinomycetota</taxon>
        <taxon>Actinomycetes</taxon>
        <taxon>Micrococcales</taxon>
        <taxon>Intrasporangiaceae</taxon>
        <taxon>Terrabacter</taxon>
    </lineage>
</organism>
<protein>
    <submittedName>
        <fullName evidence="1">Uncharacterized protein</fullName>
    </submittedName>
</protein>
<proteinExistence type="predicted"/>
<keyword evidence="2" id="KW-1185">Reference proteome</keyword>
<name>A0ABQ2HHF7_9MICO</name>
<sequence length="171" mass="18698">MALFERRRRPALPADVRAAVPLGGGAKVLAWARDEQSGGHVVATTHHLAFVGTDGLVWSRPWHEAESGTWQGETSTLTVTWVDRGQPARWRVTEPSLLQQALRERLQASVVLADEFRTAGRRSVRVVIRQDLATGALVEQTVPGKGADLTDPDVAREAAQRLARLRAEVGL</sequence>
<evidence type="ECO:0000313" key="2">
    <source>
        <dbReference type="Proteomes" id="UP000623461"/>
    </source>
</evidence>